<feature type="transmembrane region" description="Helical" evidence="1">
    <location>
        <begin position="37"/>
        <end position="56"/>
    </location>
</feature>
<keyword evidence="1" id="KW-0472">Membrane</keyword>
<organism evidence="3 4">
    <name type="scientific">Arcticibacter tournemirensis</name>
    <dbReference type="NCBI Taxonomy" id="699437"/>
    <lineage>
        <taxon>Bacteria</taxon>
        <taxon>Pseudomonadati</taxon>
        <taxon>Bacteroidota</taxon>
        <taxon>Sphingobacteriia</taxon>
        <taxon>Sphingobacteriales</taxon>
        <taxon>Sphingobacteriaceae</taxon>
        <taxon>Arcticibacter</taxon>
    </lineage>
</organism>
<evidence type="ECO:0000256" key="1">
    <source>
        <dbReference type="SAM" id="Phobius"/>
    </source>
</evidence>
<proteinExistence type="predicted"/>
<dbReference type="EMBL" id="RXOC01000011">
    <property type="protein sequence ID" value="RXF68430.1"/>
    <property type="molecule type" value="Genomic_DNA"/>
</dbReference>
<keyword evidence="1" id="KW-0812">Transmembrane</keyword>
<evidence type="ECO:0000313" key="3">
    <source>
        <dbReference type="EMBL" id="RXF68430.1"/>
    </source>
</evidence>
<feature type="transmembrane region" description="Helical" evidence="1">
    <location>
        <begin position="7"/>
        <end position="31"/>
    </location>
</feature>
<comment type="caution">
    <text evidence="3">The sequence shown here is derived from an EMBL/GenBank/DDBJ whole genome shotgun (WGS) entry which is preliminary data.</text>
</comment>
<dbReference type="RefSeq" id="WP_128770509.1">
    <property type="nucleotide sequence ID" value="NZ_RXOC01000011.1"/>
</dbReference>
<gene>
    <name evidence="3" type="ORF">EKH83_16245</name>
</gene>
<dbReference type="Pfam" id="PF00487">
    <property type="entry name" value="FA_desaturase"/>
    <property type="match status" value="1"/>
</dbReference>
<protein>
    <submittedName>
        <fullName evidence="3">Fatty acid desaturase</fullName>
    </submittedName>
</protein>
<dbReference type="AlphaFoldDB" id="A0A4Q0M5Y5"/>
<accession>A0A4Q0M5Y5</accession>
<dbReference type="InterPro" id="IPR005804">
    <property type="entry name" value="FA_desaturase_dom"/>
</dbReference>
<sequence>MKQASKAGLFVAIAVIITWLVCLVLLLSWQFSWSNPVVYLMVLVQMHLYTGLFITAHDAMHGTIYPSERVNFITGQICTALYAAFSFKKLNIKHHQHHKYVHSDLDPDYSEGSFIRWYFKFMREYMSVLQFISMAVLFNILAVWFPQRNLMLFWVAPALLSTLQLFYFGTWLPHHGEHNNKHHSGTQKKNHLLGFLSCYFFGYHYEHHEYPGIPWWKLWKTKL</sequence>
<evidence type="ECO:0000259" key="2">
    <source>
        <dbReference type="Pfam" id="PF00487"/>
    </source>
</evidence>
<evidence type="ECO:0000313" key="4">
    <source>
        <dbReference type="Proteomes" id="UP000290848"/>
    </source>
</evidence>
<feature type="transmembrane region" description="Helical" evidence="1">
    <location>
        <begin position="151"/>
        <end position="172"/>
    </location>
</feature>
<dbReference type="Proteomes" id="UP000290848">
    <property type="component" value="Unassembled WGS sequence"/>
</dbReference>
<feature type="transmembrane region" description="Helical" evidence="1">
    <location>
        <begin position="125"/>
        <end position="145"/>
    </location>
</feature>
<name>A0A4Q0M5Y5_9SPHI</name>
<keyword evidence="1" id="KW-1133">Transmembrane helix</keyword>
<reference evidence="3 4" key="1">
    <citation type="submission" date="2018-12" db="EMBL/GenBank/DDBJ databases">
        <title>The Draft Genome Sequence of the Soil Bacterium Pedobacter tournemirensis R1.</title>
        <authorList>
            <person name="He J."/>
        </authorList>
    </citation>
    <scope>NUCLEOTIDE SEQUENCE [LARGE SCALE GENOMIC DNA]</scope>
    <source>
        <strain evidence="3 4">R1</strain>
    </source>
</reference>
<dbReference type="GO" id="GO:0006629">
    <property type="term" value="P:lipid metabolic process"/>
    <property type="evidence" value="ECO:0007669"/>
    <property type="project" value="InterPro"/>
</dbReference>
<feature type="domain" description="Fatty acid desaturase" evidence="2">
    <location>
        <begin position="36"/>
        <end position="124"/>
    </location>
</feature>